<dbReference type="Proteomes" id="UP001142057">
    <property type="component" value="Unassembled WGS sequence"/>
</dbReference>
<evidence type="ECO:0000256" key="1">
    <source>
        <dbReference type="SAM" id="MobiDB-lite"/>
    </source>
</evidence>
<feature type="compositionally biased region" description="Polar residues" evidence="1">
    <location>
        <begin position="25"/>
        <end position="34"/>
    </location>
</feature>
<feature type="compositionally biased region" description="Basic and acidic residues" evidence="1">
    <location>
        <begin position="56"/>
        <end position="73"/>
    </location>
</feature>
<keyword evidence="3" id="KW-1185">Reference proteome</keyword>
<gene>
    <name evidence="2" type="ORF">NZD88_20830</name>
</gene>
<protein>
    <recommendedName>
        <fullName evidence="4">Lipoprotein</fullName>
    </recommendedName>
</protein>
<proteinExistence type="predicted"/>
<dbReference type="EMBL" id="JANZQH010000015">
    <property type="protein sequence ID" value="MCT2410008.1"/>
    <property type="molecule type" value="Genomic_DNA"/>
</dbReference>
<dbReference type="PROSITE" id="PS51257">
    <property type="entry name" value="PROKAR_LIPOPROTEIN"/>
    <property type="match status" value="1"/>
</dbReference>
<name>A0ABT2IMV6_9FLAO</name>
<sequence length="73" mass="8442">MKKPLLLLSIISLFFSCKKEASRSIQPTQSVNQKSNKEIQDSIRKKQEQDVINMDTDLKESKKSLDKDLNTMK</sequence>
<reference evidence="2" key="1">
    <citation type="submission" date="2022-08" db="EMBL/GenBank/DDBJ databases">
        <title>Chryseobacterium antibioticum,isolated from the rhizosphere soil of Pyrola in Tibet.</title>
        <authorList>
            <person name="Kan Y."/>
        </authorList>
    </citation>
    <scope>NUCLEOTIDE SEQUENCE</scope>
    <source>
        <strain evidence="2">Pc2-12</strain>
    </source>
</reference>
<organism evidence="2 3">
    <name type="scientific">Chryseobacterium pyrolae</name>
    <dbReference type="NCBI Taxonomy" id="2987481"/>
    <lineage>
        <taxon>Bacteria</taxon>
        <taxon>Pseudomonadati</taxon>
        <taxon>Bacteroidota</taxon>
        <taxon>Flavobacteriia</taxon>
        <taxon>Flavobacteriales</taxon>
        <taxon>Weeksellaceae</taxon>
        <taxon>Chryseobacterium group</taxon>
        <taxon>Chryseobacterium</taxon>
    </lineage>
</organism>
<accession>A0ABT2IMV6</accession>
<evidence type="ECO:0008006" key="4">
    <source>
        <dbReference type="Google" id="ProtNLM"/>
    </source>
</evidence>
<evidence type="ECO:0000313" key="3">
    <source>
        <dbReference type="Proteomes" id="UP001142057"/>
    </source>
</evidence>
<feature type="region of interest" description="Disordered" evidence="1">
    <location>
        <begin position="25"/>
        <end position="73"/>
    </location>
</feature>
<comment type="caution">
    <text evidence="2">The sequence shown here is derived from an EMBL/GenBank/DDBJ whole genome shotgun (WGS) entry which is preliminary data.</text>
</comment>
<dbReference type="RefSeq" id="WP_259831711.1">
    <property type="nucleotide sequence ID" value="NZ_JANZQH010000015.1"/>
</dbReference>
<evidence type="ECO:0000313" key="2">
    <source>
        <dbReference type="EMBL" id="MCT2410008.1"/>
    </source>
</evidence>
<feature type="compositionally biased region" description="Basic and acidic residues" evidence="1">
    <location>
        <begin position="35"/>
        <end position="49"/>
    </location>
</feature>